<evidence type="ECO:0000313" key="3">
    <source>
        <dbReference type="Proteomes" id="UP000611762"/>
    </source>
</evidence>
<dbReference type="SUPFAM" id="SSF56601">
    <property type="entry name" value="beta-lactamase/transpeptidase-like"/>
    <property type="match status" value="1"/>
</dbReference>
<dbReference type="AlphaFoldDB" id="A0A926DPQ8"/>
<dbReference type="PANTHER" id="PTHR43283">
    <property type="entry name" value="BETA-LACTAMASE-RELATED"/>
    <property type="match status" value="1"/>
</dbReference>
<dbReference type="InterPro" id="IPR050789">
    <property type="entry name" value="Diverse_Enzym_Activities"/>
</dbReference>
<accession>A0A926DPQ8</accession>
<gene>
    <name evidence="2" type="ORF">H8698_12565</name>
</gene>
<dbReference type="PANTHER" id="PTHR43283:SF3">
    <property type="entry name" value="BETA-LACTAMASE FAMILY PROTEIN (AFU_ORTHOLOGUE AFUA_5G07500)"/>
    <property type="match status" value="1"/>
</dbReference>
<protein>
    <submittedName>
        <fullName evidence="2">Beta-lactamase family protein</fullName>
    </submittedName>
</protein>
<dbReference type="InterPro" id="IPR012338">
    <property type="entry name" value="Beta-lactam/transpept-like"/>
</dbReference>
<dbReference type="EMBL" id="JACRSU010000006">
    <property type="protein sequence ID" value="MBC8541813.1"/>
    <property type="molecule type" value="Genomic_DNA"/>
</dbReference>
<evidence type="ECO:0000259" key="1">
    <source>
        <dbReference type="Pfam" id="PF00144"/>
    </source>
</evidence>
<evidence type="ECO:0000313" key="2">
    <source>
        <dbReference type="EMBL" id="MBC8541813.1"/>
    </source>
</evidence>
<keyword evidence="3" id="KW-1185">Reference proteome</keyword>
<dbReference type="Proteomes" id="UP000611762">
    <property type="component" value="Unassembled WGS sequence"/>
</dbReference>
<proteinExistence type="predicted"/>
<feature type="domain" description="Beta-lactamase-related" evidence="1">
    <location>
        <begin position="13"/>
        <end position="354"/>
    </location>
</feature>
<dbReference type="InterPro" id="IPR001466">
    <property type="entry name" value="Beta-lactam-related"/>
</dbReference>
<organism evidence="2 3">
    <name type="scientific">Congzhengia minquanensis</name>
    <dbReference type="NCBI Taxonomy" id="2763657"/>
    <lineage>
        <taxon>Bacteria</taxon>
        <taxon>Bacillati</taxon>
        <taxon>Bacillota</taxon>
        <taxon>Clostridia</taxon>
        <taxon>Eubacteriales</taxon>
        <taxon>Oscillospiraceae</taxon>
        <taxon>Congzhengia</taxon>
    </lineage>
</organism>
<reference evidence="2" key="1">
    <citation type="submission" date="2020-08" db="EMBL/GenBank/DDBJ databases">
        <title>Genome public.</title>
        <authorList>
            <person name="Liu C."/>
            <person name="Sun Q."/>
        </authorList>
    </citation>
    <scope>NUCLEOTIDE SEQUENCE</scope>
    <source>
        <strain evidence="2">H8</strain>
    </source>
</reference>
<dbReference type="RefSeq" id="WP_249313802.1">
    <property type="nucleotide sequence ID" value="NZ_JACRSU010000006.1"/>
</dbReference>
<dbReference type="Pfam" id="PF00144">
    <property type="entry name" value="Beta-lactamase"/>
    <property type="match status" value="1"/>
</dbReference>
<dbReference type="Gene3D" id="3.40.710.10">
    <property type="entry name" value="DD-peptidase/beta-lactamase superfamily"/>
    <property type="match status" value="1"/>
</dbReference>
<comment type="caution">
    <text evidence="2">The sequence shown here is derived from an EMBL/GenBank/DDBJ whole genome shotgun (WGS) entry which is preliminary data.</text>
</comment>
<sequence length="377" mass="41806">MNFEKVDVFLKRLETDYFVPAAEVSVYQNHQRIYRGYAGFKDAKREKTVDGTDTYFMYSTTKVITCTAAMRLVEQGKMDLDAPVSNFLPEFAHLTVNDGTGLHKAKNTLKIWHLFAMQGGFSYDTNCESIKKAKANNPHLSTREAICALSQEPLLFEPGTNFNYSLCHDVLAAVCEVISTKKFSAFIQDEIFTPLGMKNSVMGTGRPDLTARLSAQYDGKALHKRPVEIEKENFFFISDVYESGGAALISTVDDYALFTDALACGGVSKDGYRVLTPHSIDQMRTNRLEGASSKDFKTNISHMPGYGYGLGVRTKIKNVPGNNISPLGEFGWDGAAGALAVIDPETHLSFFYAQHVLGGLTREIHPKLKDLIFEAIK</sequence>
<name>A0A926DPQ8_9FIRM</name>